<evidence type="ECO:0000313" key="15">
    <source>
        <dbReference type="EMBL" id="SHO57004.1"/>
    </source>
</evidence>
<dbReference type="GO" id="GO:0000155">
    <property type="term" value="F:phosphorelay sensor kinase activity"/>
    <property type="evidence" value="ECO:0007669"/>
    <property type="project" value="InterPro"/>
</dbReference>
<dbReference type="SUPFAM" id="SSF47384">
    <property type="entry name" value="Homodimeric domain of signal transducing histidine kinase"/>
    <property type="match status" value="1"/>
</dbReference>
<evidence type="ECO:0000256" key="1">
    <source>
        <dbReference type="ARBA" id="ARBA00000085"/>
    </source>
</evidence>
<keyword evidence="7" id="KW-0547">Nucleotide-binding</keyword>
<dbReference type="InterPro" id="IPR004358">
    <property type="entry name" value="Sig_transdc_His_kin-like_C"/>
</dbReference>
<keyword evidence="16" id="KW-1185">Reference proteome</keyword>
<keyword evidence="5 15" id="KW-0808">Transferase</keyword>
<dbReference type="Pfam" id="PF00512">
    <property type="entry name" value="HisKA"/>
    <property type="match status" value="1"/>
</dbReference>
<dbReference type="PANTHER" id="PTHR45436:SF14">
    <property type="entry name" value="SENSOR PROTEIN QSEC"/>
    <property type="match status" value="1"/>
</dbReference>
<organism evidence="15 16">
    <name type="scientific">Vibrio quintilis</name>
    <dbReference type="NCBI Taxonomy" id="1117707"/>
    <lineage>
        <taxon>Bacteria</taxon>
        <taxon>Pseudomonadati</taxon>
        <taxon>Pseudomonadota</taxon>
        <taxon>Gammaproteobacteria</taxon>
        <taxon>Vibrionales</taxon>
        <taxon>Vibrionaceae</taxon>
        <taxon>Vibrio</taxon>
    </lineage>
</organism>
<feature type="domain" description="Histidine kinase" evidence="14">
    <location>
        <begin position="261"/>
        <end position="471"/>
    </location>
</feature>
<gene>
    <name evidence="15" type="primary">qseC</name>
    <name evidence="15" type="ORF">VQ7734_02773</name>
</gene>
<dbReference type="InterPro" id="IPR036890">
    <property type="entry name" value="HATPase_C_sf"/>
</dbReference>
<dbReference type="SMART" id="SM00387">
    <property type="entry name" value="HATPase_c"/>
    <property type="match status" value="1"/>
</dbReference>
<name>A0A1M7YWK1_9VIBR</name>
<evidence type="ECO:0000256" key="4">
    <source>
        <dbReference type="ARBA" id="ARBA00022553"/>
    </source>
</evidence>
<evidence type="ECO:0000256" key="2">
    <source>
        <dbReference type="ARBA" id="ARBA00004141"/>
    </source>
</evidence>
<keyword evidence="8" id="KW-0418">Kinase</keyword>
<dbReference type="CDD" id="cd00082">
    <property type="entry name" value="HisKA"/>
    <property type="match status" value="1"/>
</dbReference>
<evidence type="ECO:0000256" key="12">
    <source>
        <dbReference type="ARBA" id="ARBA00023136"/>
    </source>
</evidence>
<evidence type="ECO:0000256" key="10">
    <source>
        <dbReference type="ARBA" id="ARBA00022989"/>
    </source>
</evidence>
<dbReference type="STRING" id="1117707.VQ7734_02773"/>
<protein>
    <recommendedName>
        <fullName evidence="3">histidine kinase</fullName>
        <ecNumber evidence="3">2.7.13.3</ecNumber>
    </recommendedName>
</protein>
<evidence type="ECO:0000256" key="6">
    <source>
        <dbReference type="ARBA" id="ARBA00022692"/>
    </source>
</evidence>
<dbReference type="InterPro" id="IPR036097">
    <property type="entry name" value="HisK_dim/P_sf"/>
</dbReference>
<dbReference type="EC" id="2.7.13.3" evidence="3"/>
<evidence type="ECO:0000256" key="3">
    <source>
        <dbReference type="ARBA" id="ARBA00012438"/>
    </source>
</evidence>
<feature type="transmembrane region" description="Helical" evidence="13">
    <location>
        <begin position="177"/>
        <end position="200"/>
    </location>
</feature>
<evidence type="ECO:0000256" key="9">
    <source>
        <dbReference type="ARBA" id="ARBA00022840"/>
    </source>
</evidence>
<dbReference type="Gene3D" id="1.10.287.130">
    <property type="match status" value="1"/>
</dbReference>
<proteinExistence type="predicted"/>
<keyword evidence="12 13" id="KW-0472">Membrane</keyword>
<keyword evidence="11" id="KW-0902">Two-component regulatory system</keyword>
<evidence type="ECO:0000256" key="5">
    <source>
        <dbReference type="ARBA" id="ARBA00022679"/>
    </source>
</evidence>
<dbReference type="InterPro" id="IPR003661">
    <property type="entry name" value="HisK_dim/P_dom"/>
</dbReference>
<comment type="subcellular location">
    <subcellularLocation>
        <location evidence="2">Membrane</location>
        <topology evidence="2">Multi-pass membrane protein</topology>
    </subcellularLocation>
</comment>
<evidence type="ECO:0000256" key="13">
    <source>
        <dbReference type="SAM" id="Phobius"/>
    </source>
</evidence>
<keyword evidence="10 13" id="KW-1133">Transmembrane helix</keyword>
<comment type="catalytic activity">
    <reaction evidence="1">
        <text>ATP + protein L-histidine = ADP + protein N-phospho-L-histidine.</text>
        <dbReference type="EC" id="2.7.13.3"/>
    </reaction>
</comment>
<dbReference type="InterPro" id="IPR005467">
    <property type="entry name" value="His_kinase_dom"/>
</dbReference>
<sequence>MKNKQPKSYSIKKRVTFSAIVMSSMFILISLLFSYRTSHHEILEVYDARLGQTAKLFLLRMPASDLHLNDSDSKQHLEKWMKDIQISSHSESDETAYGHPYEQNLVIQFYRDGQLMWSSHPDFHQIKHDPSFSGFGYVEIDGEEWRYFELPMREHQQHEYIIVAERQSVRDEMMNELALSTLIPQLALIPCLAFLMFFLMERNFAPVTELKKAIGKRSVSKLDTIEVSRPTDELSALVNALNRLLAELEQAWKREKRFTRMAAHELKTPLAILRLNAENALICDKEEDLKSDLQNILQGIERSDRLIQQLLTLARVENLHEIALKEVDLKKLMQRVMGELAPLALKNQQEMSFCGDVCTIRGDESLLGILLSNLVDNAIRYSGQGSQIMVRIEDGPELARVFISDTGEDVSPQAREKLFDSFYRSNREKGDGAGLGLSITRDIVRLHHGSVILEPRADELNTFVVSLAKKPDAAPVI</sequence>
<keyword evidence="9" id="KW-0067">ATP-binding</keyword>
<evidence type="ECO:0000256" key="7">
    <source>
        <dbReference type="ARBA" id="ARBA00022741"/>
    </source>
</evidence>
<keyword evidence="4" id="KW-0597">Phosphoprotein</keyword>
<dbReference type="SUPFAM" id="SSF55874">
    <property type="entry name" value="ATPase domain of HSP90 chaperone/DNA topoisomerase II/histidine kinase"/>
    <property type="match status" value="1"/>
</dbReference>
<evidence type="ECO:0000313" key="16">
    <source>
        <dbReference type="Proteomes" id="UP000184600"/>
    </source>
</evidence>
<dbReference type="Pfam" id="PF02518">
    <property type="entry name" value="HATPase_c"/>
    <property type="match status" value="1"/>
</dbReference>
<dbReference type="GO" id="GO:0005524">
    <property type="term" value="F:ATP binding"/>
    <property type="evidence" value="ECO:0007669"/>
    <property type="project" value="UniProtKB-KW"/>
</dbReference>
<dbReference type="SMART" id="SM00388">
    <property type="entry name" value="HisKA"/>
    <property type="match status" value="1"/>
</dbReference>
<dbReference type="GO" id="GO:0005886">
    <property type="term" value="C:plasma membrane"/>
    <property type="evidence" value="ECO:0007669"/>
    <property type="project" value="TreeGrafter"/>
</dbReference>
<accession>A0A1M7YWK1</accession>
<dbReference type="EMBL" id="FRFG01000031">
    <property type="protein sequence ID" value="SHO57004.1"/>
    <property type="molecule type" value="Genomic_DNA"/>
</dbReference>
<evidence type="ECO:0000256" key="11">
    <source>
        <dbReference type="ARBA" id="ARBA00023012"/>
    </source>
</evidence>
<dbReference type="PANTHER" id="PTHR45436">
    <property type="entry name" value="SENSOR HISTIDINE KINASE YKOH"/>
    <property type="match status" value="1"/>
</dbReference>
<evidence type="ECO:0000256" key="8">
    <source>
        <dbReference type="ARBA" id="ARBA00022777"/>
    </source>
</evidence>
<dbReference type="Gene3D" id="3.30.565.10">
    <property type="entry name" value="Histidine kinase-like ATPase, C-terminal domain"/>
    <property type="match status" value="1"/>
</dbReference>
<dbReference type="Proteomes" id="UP000184600">
    <property type="component" value="Unassembled WGS sequence"/>
</dbReference>
<evidence type="ECO:0000259" key="14">
    <source>
        <dbReference type="PROSITE" id="PS50109"/>
    </source>
</evidence>
<dbReference type="AlphaFoldDB" id="A0A1M7YWK1"/>
<keyword evidence="6 13" id="KW-0812">Transmembrane</keyword>
<feature type="transmembrane region" description="Helical" evidence="13">
    <location>
        <begin position="15"/>
        <end position="35"/>
    </location>
</feature>
<dbReference type="RefSeq" id="WP_073583493.1">
    <property type="nucleotide sequence ID" value="NZ_AP024898.1"/>
</dbReference>
<dbReference type="PRINTS" id="PR00344">
    <property type="entry name" value="BCTRLSENSOR"/>
</dbReference>
<reference evidence="16" key="1">
    <citation type="submission" date="2016-12" db="EMBL/GenBank/DDBJ databases">
        <authorList>
            <person name="Rodrigo-Torres L."/>
            <person name="Arahal R.D."/>
            <person name="Lucena T."/>
        </authorList>
    </citation>
    <scope>NUCLEOTIDE SEQUENCE [LARGE SCALE GENOMIC DNA]</scope>
</reference>
<dbReference type="PROSITE" id="PS50109">
    <property type="entry name" value="HIS_KIN"/>
    <property type="match status" value="1"/>
</dbReference>
<dbReference type="InterPro" id="IPR003594">
    <property type="entry name" value="HATPase_dom"/>
</dbReference>
<dbReference type="InterPro" id="IPR050428">
    <property type="entry name" value="TCS_sensor_his_kinase"/>
</dbReference>